<reference evidence="3" key="1">
    <citation type="submission" date="2006-10" db="EMBL/GenBank/DDBJ databases">
        <authorList>
            <person name="Amadeo P."/>
            <person name="Zhao Q."/>
            <person name="Wortman J."/>
            <person name="Fraser-Liggett C."/>
            <person name="Carlton J."/>
        </authorList>
    </citation>
    <scope>NUCLEOTIDE SEQUENCE</scope>
    <source>
        <strain evidence="3">G3</strain>
    </source>
</reference>
<dbReference type="GO" id="GO:0019888">
    <property type="term" value="F:protein phosphatase regulator activity"/>
    <property type="evidence" value="ECO:0000318"/>
    <property type="project" value="GO_Central"/>
</dbReference>
<dbReference type="GO" id="GO:0005634">
    <property type="term" value="C:nucleus"/>
    <property type="evidence" value="ECO:0000318"/>
    <property type="project" value="GO_Central"/>
</dbReference>
<dbReference type="OrthoDB" id="10676982at2759"/>
<dbReference type="PANTHER" id="PTHR10648:SF4">
    <property type="entry name" value="PROTEIN PHOSPHATASE 2 (FORMERLY 2A), REGULATORY SUBUNIT A, BETA ISOFORM-RELATED"/>
    <property type="match status" value="1"/>
</dbReference>
<dbReference type="GO" id="GO:0005829">
    <property type="term" value="C:cytosol"/>
    <property type="evidence" value="ECO:0000318"/>
    <property type="project" value="GO_Central"/>
</dbReference>
<sequence length="527" mass="59679">MDCDEAKYVYGLIQGFASNKRSEINNSISNIMMIFRCLGVRRIFNELIPFLCNTPALTESNWCKILTAIKRIDFSRLSDQEIIDFISTYKLMRVDGSQHIKNQLSDLLFEAVSTISKEKISKIILPFVLDQLDSEWMPEQAYGLTFLSVIAEFIDNNQFNSIITEKINLIQSDSIDVKKDFIQMISNSIHQIQKPVLDQIISLIDKETESNTSDLLSRSIIDFLIAYVDLTGDSETAIAIGDGLLHNERFIIRQNYISSISKLSKKYSSSIESIYREIAFESDVDIIESAAKELSNFTEVENISEYKERFEVFIKNQEPCVRIAAISSICSKSKILGLDFVSKALLAELNDSEQLVKLSTINALKNSEIPPEKILDKIIEDYFSLGWREKVSIAQLMPSLIDDSPPPRLLPAFFMLLTDDSAAVRNSAVQTSNILVRLLDEKSLSVLLVQISKLSNHPDYQIRQSIAELIVVAGLIDQCHDILEQLSKDTVSNVRLTIAKISPYEIRKPLKNDEDEDVRDAANDILH</sequence>
<evidence type="ECO:0000256" key="2">
    <source>
        <dbReference type="PROSITE-ProRule" id="PRU00103"/>
    </source>
</evidence>
<dbReference type="GO" id="GO:0005737">
    <property type="term" value="C:cytoplasm"/>
    <property type="evidence" value="ECO:0000318"/>
    <property type="project" value="GO_Central"/>
</dbReference>
<dbReference type="PANTHER" id="PTHR10648">
    <property type="entry name" value="SERINE/THREONINE-PROTEIN PHOSPHATASE PP2A 65 KDA REGULATORY SUBUNIT"/>
    <property type="match status" value="1"/>
</dbReference>
<dbReference type="InterPro" id="IPR051023">
    <property type="entry name" value="PP2A_Regulatory_Subunit_A"/>
</dbReference>
<keyword evidence="4" id="KW-1185">Reference proteome</keyword>
<dbReference type="VEuPathDB" id="TrichDB:TVAG_452680"/>
<dbReference type="STRING" id="5722.A2DJY9"/>
<name>A2DJY9_TRIV3</name>
<dbReference type="VEuPathDB" id="TrichDB:TVAGG3_0290890"/>
<dbReference type="RefSeq" id="XP_001580339.1">
    <property type="nucleotide sequence ID" value="XM_001580289.1"/>
</dbReference>
<dbReference type="FunFam" id="1.25.10.10:FF:000994">
    <property type="entry name" value="HEAT repeat family protein"/>
    <property type="match status" value="1"/>
</dbReference>
<dbReference type="Gene3D" id="1.25.10.10">
    <property type="entry name" value="Leucine-rich Repeat Variant"/>
    <property type="match status" value="1"/>
</dbReference>
<dbReference type="AlphaFoldDB" id="A2DJY9"/>
<accession>A2DJY9</accession>
<dbReference type="PROSITE" id="PS50077">
    <property type="entry name" value="HEAT_REPEAT"/>
    <property type="match status" value="1"/>
</dbReference>
<dbReference type="KEGG" id="tva:5464879"/>
<evidence type="ECO:0000313" key="4">
    <source>
        <dbReference type="Proteomes" id="UP000001542"/>
    </source>
</evidence>
<feature type="repeat" description="HEAT" evidence="2">
    <location>
        <begin position="409"/>
        <end position="445"/>
    </location>
</feature>
<evidence type="ECO:0000313" key="3">
    <source>
        <dbReference type="EMBL" id="EAY19353.1"/>
    </source>
</evidence>
<dbReference type="GO" id="GO:0000159">
    <property type="term" value="C:protein phosphatase type 2A complex"/>
    <property type="evidence" value="ECO:0000318"/>
    <property type="project" value="GO_Central"/>
</dbReference>
<evidence type="ECO:0008006" key="5">
    <source>
        <dbReference type="Google" id="ProtNLM"/>
    </source>
</evidence>
<dbReference type="SUPFAM" id="SSF48371">
    <property type="entry name" value="ARM repeat"/>
    <property type="match status" value="1"/>
</dbReference>
<reference evidence="3" key="2">
    <citation type="journal article" date="2007" name="Science">
        <title>Draft genome sequence of the sexually transmitted pathogen Trichomonas vaginalis.</title>
        <authorList>
            <person name="Carlton J.M."/>
            <person name="Hirt R.P."/>
            <person name="Silva J.C."/>
            <person name="Delcher A.L."/>
            <person name="Schatz M."/>
            <person name="Zhao Q."/>
            <person name="Wortman J.R."/>
            <person name="Bidwell S.L."/>
            <person name="Alsmark U.C.M."/>
            <person name="Besteiro S."/>
            <person name="Sicheritz-Ponten T."/>
            <person name="Noel C.J."/>
            <person name="Dacks J.B."/>
            <person name="Foster P.G."/>
            <person name="Simillion C."/>
            <person name="Van de Peer Y."/>
            <person name="Miranda-Saavedra D."/>
            <person name="Barton G.J."/>
            <person name="Westrop G.D."/>
            <person name="Mueller S."/>
            <person name="Dessi D."/>
            <person name="Fiori P.L."/>
            <person name="Ren Q."/>
            <person name="Paulsen I."/>
            <person name="Zhang H."/>
            <person name="Bastida-Corcuera F.D."/>
            <person name="Simoes-Barbosa A."/>
            <person name="Brown M.T."/>
            <person name="Hayes R.D."/>
            <person name="Mukherjee M."/>
            <person name="Okumura C.Y."/>
            <person name="Schneider R."/>
            <person name="Smith A.J."/>
            <person name="Vanacova S."/>
            <person name="Villalvazo M."/>
            <person name="Haas B.J."/>
            <person name="Pertea M."/>
            <person name="Feldblyum T.V."/>
            <person name="Utterback T.R."/>
            <person name="Shu C.L."/>
            <person name="Osoegawa K."/>
            <person name="de Jong P.J."/>
            <person name="Hrdy I."/>
            <person name="Horvathova L."/>
            <person name="Zubacova Z."/>
            <person name="Dolezal P."/>
            <person name="Malik S.B."/>
            <person name="Logsdon J.M. Jr."/>
            <person name="Henze K."/>
            <person name="Gupta A."/>
            <person name="Wang C.C."/>
            <person name="Dunne R.L."/>
            <person name="Upcroft J.A."/>
            <person name="Upcroft P."/>
            <person name="White O."/>
            <person name="Salzberg S.L."/>
            <person name="Tang P."/>
            <person name="Chiu C.-H."/>
            <person name="Lee Y.-S."/>
            <person name="Embley T.M."/>
            <person name="Coombs G.H."/>
            <person name="Mottram J.C."/>
            <person name="Tachezy J."/>
            <person name="Fraser-Liggett C.M."/>
            <person name="Johnson P.J."/>
        </authorList>
    </citation>
    <scope>NUCLEOTIDE SEQUENCE [LARGE SCALE GENOMIC DNA]</scope>
    <source>
        <strain evidence="3">G3</strain>
    </source>
</reference>
<proteinExistence type="predicted"/>
<dbReference type="Proteomes" id="UP000001542">
    <property type="component" value="Unassembled WGS sequence"/>
</dbReference>
<dbReference type="InParanoid" id="A2DJY9"/>
<dbReference type="InterPro" id="IPR021133">
    <property type="entry name" value="HEAT_type_2"/>
</dbReference>
<organism evidence="3 4">
    <name type="scientific">Trichomonas vaginalis (strain ATCC PRA-98 / G3)</name>
    <dbReference type="NCBI Taxonomy" id="412133"/>
    <lineage>
        <taxon>Eukaryota</taxon>
        <taxon>Metamonada</taxon>
        <taxon>Parabasalia</taxon>
        <taxon>Trichomonadida</taxon>
        <taxon>Trichomonadidae</taxon>
        <taxon>Trichomonas</taxon>
    </lineage>
</organism>
<keyword evidence="1" id="KW-0677">Repeat</keyword>
<dbReference type="InterPro" id="IPR016024">
    <property type="entry name" value="ARM-type_fold"/>
</dbReference>
<protein>
    <recommendedName>
        <fullName evidence="5">HEAT repeat family protein</fullName>
    </recommendedName>
</protein>
<dbReference type="InterPro" id="IPR011989">
    <property type="entry name" value="ARM-like"/>
</dbReference>
<gene>
    <name evidence="3" type="ORF">TVAG_452680</name>
</gene>
<evidence type="ECO:0000256" key="1">
    <source>
        <dbReference type="ARBA" id="ARBA00022737"/>
    </source>
</evidence>
<dbReference type="EMBL" id="DS113209">
    <property type="protein sequence ID" value="EAY19353.1"/>
    <property type="molecule type" value="Genomic_DNA"/>
</dbReference>